<dbReference type="Pfam" id="PF01346">
    <property type="entry name" value="FKBP_N"/>
    <property type="match status" value="1"/>
</dbReference>
<evidence type="ECO:0000259" key="9">
    <source>
        <dbReference type="PROSITE" id="PS50059"/>
    </source>
</evidence>
<dbReference type="PANTHER" id="PTHR43811:SF23">
    <property type="entry name" value="FKBP-TYPE 22 KDA PEPTIDYL-PROLYL CIS-TRANS ISOMERASE"/>
    <property type="match status" value="1"/>
</dbReference>
<dbReference type="OrthoDB" id="9814548at2"/>
<evidence type="ECO:0000256" key="4">
    <source>
        <dbReference type="ARBA" id="ARBA00023110"/>
    </source>
</evidence>
<dbReference type="PANTHER" id="PTHR43811">
    <property type="entry name" value="FKBP-TYPE PEPTIDYL-PROLYL CIS-TRANS ISOMERASE FKPA"/>
    <property type="match status" value="1"/>
</dbReference>
<proteinExistence type="inferred from homology"/>
<dbReference type="GO" id="GO:0006457">
    <property type="term" value="P:protein folding"/>
    <property type="evidence" value="ECO:0007669"/>
    <property type="project" value="InterPro"/>
</dbReference>
<dbReference type="Gene3D" id="1.10.287.460">
    <property type="entry name" value="Peptidyl-prolyl cis-trans isomerase, FKBP-type, N-terminal domain"/>
    <property type="match status" value="1"/>
</dbReference>
<dbReference type="InterPro" id="IPR046357">
    <property type="entry name" value="PPIase_dom_sf"/>
</dbReference>
<dbReference type="EC" id="5.2.1.8" evidence="7"/>
<accession>A0A1G1TE93</accession>
<evidence type="ECO:0000313" key="11">
    <source>
        <dbReference type="Proteomes" id="UP000177506"/>
    </source>
</evidence>
<evidence type="ECO:0000256" key="6">
    <source>
        <dbReference type="PROSITE-ProRule" id="PRU00277"/>
    </source>
</evidence>
<evidence type="ECO:0000256" key="7">
    <source>
        <dbReference type="RuleBase" id="RU003915"/>
    </source>
</evidence>
<comment type="similarity">
    <text evidence="2 7">Belongs to the FKBP-type PPIase family.</text>
</comment>
<keyword evidence="11" id="KW-1185">Reference proteome</keyword>
<dbReference type="EMBL" id="MDZA01000306">
    <property type="protein sequence ID" value="OGX89197.1"/>
    <property type="molecule type" value="Genomic_DNA"/>
</dbReference>
<dbReference type="InterPro" id="IPR000774">
    <property type="entry name" value="PPIase_FKBP_N"/>
</dbReference>
<sequence>MTLDTNQQQVSYIIGRDLARNFAQQGLELDLDTLAAALKEGMQGLPSQLTPEQMQAAMQQLQEQLGGAPGDDDNDDNDLDPNTMANNKAEGEAFLAENAQKAGVTTLPSGLQYEIITEGSGKKPTLKSSVTTHYHGTLPNGTVFDSSYQRGQPATFPVNGVIAGWTEALQLMPEGSKWRLYIPSDLAYGKRGAGRDIGPDAALVFDVELLKVNN</sequence>
<dbReference type="Gene3D" id="3.10.50.40">
    <property type="match status" value="1"/>
</dbReference>
<dbReference type="GO" id="GO:0003755">
    <property type="term" value="F:peptidyl-prolyl cis-trans isomerase activity"/>
    <property type="evidence" value="ECO:0007669"/>
    <property type="project" value="UniProtKB-UniRule"/>
</dbReference>
<evidence type="ECO:0000256" key="5">
    <source>
        <dbReference type="ARBA" id="ARBA00023235"/>
    </source>
</evidence>
<keyword evidence="3" id="KW-0732">Signal</keyword>
<evidence type="ECO:0000256" key="8">
    <source>
        <dbReference type="SAM" id="MobiDB-lite"/>
    </source>
</evidence>
<comment type="catalytic activity">
    <reaction evidence="1 6 7">
        <text>[protein]-peptidylproline (omega=180) = [protein]-peptidylproline (omega=0)</text>
        <dbReference type="Rhea" id="RHEA:16237"/>
        <dbReference type="Rhea" id="RHEA-COMP:10747"/>
        <dbReference type="Rhea" id="RHEA-COMP:10748"/>
        <dbReference type="ChEBI" id="CHEBI:83833"/>
        <dbReference type="ChEBI" id="CHEBI:83834"/>
        <dbReference type="EC" id="5.2.1.8"/>
    </reaction>
</comment>
<evidence type="ECO:0000256" key="2">
    <source>
        <dbReference type="ARBA" id="ARBA00006577"/>
    </source>
</evidence>
<dbReference type="PROSITE" id="PS50059">
    <property type="entry name" value="FKBP_PPIASE"/>
    <property type="match status" value="1"/>
</dbReference>
<keyword evidence="4 6" id="KW-0697">Rotamase</keyword>
<evidence type="ECO:0000256" key="1">
    <source>
        <dbReference type="ARBA" id="ARBA00000971"/>
    </source>
</evidence>
<dbReference type="AlphaFoldDB" id="A0A1G1TE93"/>
<keyword evidence="5 6" id="KW-0413">Isomerase</keyword>
<organism evidence="10 11">
    <name type="scientific">Hymenobacter coccineus</name>
    <dbReference type="NCBI Taxonomy" id="1908235"/>
    <lineage>
        <taxon>Bacteria</taxon>
        <taxon>Pseudomonadati</taxon>
        <taxon>Bacteroidota</taxon>
        <taxon>Cytophagia</taxon>
        <taxon>Cytophagales</taxon>
        <taxon>Hymenobacteraceae</taxon>
        <taxon>Hymenobacter</taxon>
    </lineage>
</organism>
<dbReference type="Proteomes" id="UP000177506">
    <property type="component" value="Unassembled WGS sequence"/>
</dbReference>
<feature type="domain" description="PPIase FKBP-type" evidence="9">
    <location>
        <begin position="127"/>
        <end position="213"/>
    </location>
</feature>
<dbReference type="InterPro" id="IPR001179">
    <property type="entry name" value="PPIase_FKBP_dom"/>
</dbReference>
<feature type="region of interest" description="Disordered" evidence="8">
    <location>
        <begin position="65"/>
        <end position="85"/>
    </location>
</feature>
<evidence type="ECO:0000256" key="3">
    <source>
        <dbReference type="ARBA" id="ARBA00022729"/>
    </source>
</evidence>
<feature type="compositionally biased region" description="Acidic residues" evidence="8">
    <location>
        <begin position="70"/>
        <end position="79"/>
    </location>
</feature>
<dbReference type="InterPro" id="IPR036944">
    <property type="entry name" value="PPIase_FKBP_N_sf"/>
</dbReference>
<dbReference type="SUPFAM" id="SSF54534">
    <property type="entry name" value="FKBP-like"/>
    <property type="match status" value="1"/>
</dbReference>
<dbReference type="FunFam" id="3.10.50.40:FF:000045">
    <property type="entry name" value="Peptidyl-prolyl cis-trans isomerase"/>
    <property type="match status" value="1"/>
</dbReference>
<comment type="caution">
    <text evidence="10">The sequence shown here is derived from an EMBL/GenBank/DDBJ whole genome shotgun (WGS) entry which is preliminary data.</text>
</comment>
<protein>
    <recommendedName>
        <fullName evidence="7">Peptidyl-prolyl cis-trans isomerase</fullName>
        <ecNumber evidence="7">5.2.1.8</ecNumber>
    </recommendedName>
</protein>
<gene>
    <name evidence="10" type="ORF">BEN49_09355</name>
</gene>
<evidence type="ECO:0000313" key="10">
    <source>
        <dbReference type="EMBL" id="OGX89197.1"/>
    </source>
</evidence>
<dbReference type="RefSeq" id="WP_070744951.1">
    <property type="nucleotide sequence ID" value="NZ_MDZA01000306.1"/>
</dbReference>
<reference evidence="10 11" key="1">
    <citation type="submission" date="2016-08" db="EMBL/GenBank/DDBJ databases">
        <title>Hymenobacter coccineus sp. nov., Hymenobacter lapidarius sp. nov. and Hymenobacter glacialis sp. nov., isolated from Antarctic soil.</title>
        <authorList>
            <person name="Sedlacek I."/>
            <person name="Kralova S."/>
            <person name="Kyrova K."/>
            <person name="Maslanova I."/>
            <person name="Stankova E."/>
            <person name="Vrbovska V."/>
            <person name="Nemec M."/>
            <person name="Bartak M."/>
            <person name="Svec P."/>
            <person name="Busse H.-J."/>
            <person name="Pantucek R."/>
        </authorList>
    </citation>
    <scope>NUCLEOTIDE SEQUENCE [LARGE SCALE GENOMIC DNA]</scope>
    <source>
        <strain evidence="10 11">CCM 8649</strain>
    </source>
</reference>
<name>A0A1G1TE93_9BACT</name>
<dbReference type="Pfam" id="PF00254">
    <property type="entry name" value="FKBP_C"/>
    <property type="match status" value="1"/>
</dbReference>